<keyword evidence="4" id="KW-0067">ATP-binding</keyword>
<protein>
    <recommendedName>
        <fullName evidence="7">ABC transporter domain-containing protein</fullName>
    </recommendedName>
</protein>
<dbReference type="CDD" id="cd03224">
    <property type="entry name" value="ABC_TM1139_LivF_branched"/>
    <property type="match status" value="1"/>
</dbReference>
<keyword evidence="2" id="KW-0813">Transport</keyword>
<dbReference type="AlphaFoldDB" id="A0A7R9GK87"/>
<feature type="domain" description="ABC transporter" evidence="7">
    <location>
        <begin position="272"/>
        <end position="502"/>
    </location>
</feature>
<proteinExistence type="inferred from homology"/>
<dbReference type="EMBL" id="OA887505">
    <property type="protein sequence ID" value="CAD7283471.1"/>
    <property type="molecule type" value="Genomic_DNA"/>
</dbReference>
<dbReference type="GO" id="GO:0005524">
    <property type="term" value="F:ATP binding"/>
    <property type="evidence" value="ECO:0007669"/>
    <property type="project" value="UniProtKB-KW"/>
</dbReference>
<dbReference type="PANTHER" id="PTHR43820">
    <property type="entry name" value="HIGH-AFFINITY BRANCHED-CHAIN AMINO ACID TRANSPORT ATP-BINDING PROTEIN LIVF"/>
    <property type="match status" value="1"/>
</dbReference>
<accession>A0A7R9GK87</accession>
<dbReference type="GO" id="GO:0016887">
    <property type="term" value="F:ATP hydrolysis activity"/>
    <property type="evidence" value="ECO:0007669"/>
    <property type="project" value="InterPro"/>
</dbReference>
<evidence type="ECO:0000313" key="8">
    <source>
        <dbReference type="EMBL" id="CAD7283471.1"/>
    </source>
</evidence>
<organism evidence="8">
    <name type="scientific">Notodromas monacha</name>
    <dbReference type="NCBI Taxonomy" id="399045"/>
    <lineage>
        <taxon>Eukaryota</taxon>
        <taxon>Metazoa</taxon>
        <taxon>Ecdysozoa</taxon>
        <taxon>Arthropoda</taxon>
        <taxon>Crustacea</taxon>
        <taxon>Oligostraca</taxon>
        <taxon>Ostracoda</taxon>
        <taxon>Podocopa</taxon>
        <taxon>Podocopida</taxon>
        <taxon>Cypridocopina</taxon>
        <taxon>Cypridoidea</taxon>
        <taxon>Cyprididae</taxon>
        <taxon>Notodromas</taxon>
    </lineage>
</organism>
<dbReference type="PANTHER" id="PTHR43820:SF5">
    <property type="entry name" value="HIGH-AFFINITY BRANCHED-CHAIN AMINO ACID TRANSPORT ATP-BINDING PROTEIN"/>
    <property type="match status" value="1"/>
</dbReference>
<feature type="domain" description="ABC transporter" evidence="7">
    <location>
        <begin position="32"/>
        <end position="272"/>
    </location>
</feature>
<dbReference type="SMART" id="SM00382">
    <property type="entry name" value="AAA"/>
    <property type="match status" value="2"/>
</dbReference>
<dbReference type="Proteomes" id="UP000678499">
    <property type="component" value="Unassembled WGS sequence"/>
</dbReference>
<keyword evidence="9" id="KW-1185">Reference proteome</keyword>
<dbReference type="OrthoDB" id="10255969at2759"/>
<dbReference type="EMBL" id="CAJPEX010005468">
    <property type="protein sequence ID" value="CAG0923623.1"/>
    <property type="molecule type" value="Genomic_DNA"/>
</dbReference>
<dbReference type="NCBIfam" id="TIGR03410">
    <property type="entry name" value="urea_trans_UrtE"/>
    <property type="match status" value="1"/>
</dbReference>
<gene>
    <name evidence="8" type="ORF">NMOB1V02_LOCUS11086</name>
</gene>
<evidence type="ECO:0000256" key="5">
    <source>
        <dbReference type="ARBA" id="ARBA00022970"/>
    </source>
</evidence>
<dbReference type="InterPro" id="IPR017780">
    <property type="entry name" value="ABC_transptr_urea_ATP-bd_UrtE"/>
</dbReference>
<evidence type="ECO:0000256" key="3">
    <source>
        <dbReference type="ARBA" id="ARBA00022741"/>
    </source>
</evidence>
<dbReference type="Pfam" id="PF00005">
    <property type="entry name" value="ABC_tran"/>
    <property type="match status" value="2"/>
</dbReference>
<dbReference type="InterPro" id="IPR003439">
    <property type="entry name" value="ABC_transporter-like_ATP-bd"/>
</dbReference>
<evidence type="ECO:0000259" key="7">
    <source>
        <dbReference type="PROSITE" id="PS50893"/>
    </source>
</evidence>
<dbReference type="InterPro" id="IPR027417">
    <property type="entry name" value="P-loop_NTPase"/>
</dbReference>
<evidence type="ECO:0000256" key="4">
    <source>
        <dbReference type="ARBA" id="ARBA00022840"/>
    </source>
</evidence>
<dbReference type="PROSITE" id="PS50893">
    <property type="entry name" value="ABC_TRANSPORTER_2"/>
    <property type="match status" value="2"/>
</dbReference>
<evidence type="ECO:0000256" key="6">
    <source>
        <dbReference type="SAM" id="MobiDB-lite"/>
    </source>
</evidence>
<keyword evidence="5" id="KW-0029">Amino-acid transport</keyword>
<dbReference type="GO" id="GO:0015658">
    <property type="term" value="F:branched-chain amino acid transmembrane transporter activity"/>
    <property type="evidence" value="ECO:0007669"/>
    <property type="project" value="TreeGrafter"/>
</dbReference>
<dbReference type="Gene3D" id="3.40.50.300">
    <property type="entry name" value="P-loop containing nucleotide triphosphate hydrolases"/>
    <property type="match status" value="2"/>
</dbReference>
<reference evidence="8" key="1">
    <citation type="submission" date="2020-11" db="EMBL/GenBank/DDBJ databases">
        <authorList>
            <person name="Tran Van P."/>
        </authorList>
    </citation>
    <scope>NUCLEOTIDE SEQUENCE</scope>
</reference>
<name>A0A7R9GK87_9CRUS</name>
<dbReference type="InterPro" id="IPR052156">
    <property type="entry name" value="BCAA_Transport_ATP-bd_LivF"/>
</dbReference>
<dbReference type="CDD" id="cd03219">
    <property type="entry name" value="ABC_Mj1267_LivG_branched"/>
    <property type="match status" value="1"/>
</dbReference>
<dbReference type="InterPro" id="IPR003593">
    <property type="entry name" value="AAA+_ATPase"/>
</dbReference>
<evidence type="ECO:0000256" key="2">
    <source>
        <dbReference type="ARBA" id="ARBA00022448"/>
    </source>
</evidence>
<keyword evidence="3" id="KW-0547">Nucleotide-binding</keyword>
<feature type="region of interest" description="Disordered" evidence="6">
    <location>
        <begin position="1"/>
        <end position="20"/>
    </location>
</feature>
<evidence type="ECO:0000256" key="1">
    <source>
        <dbReference type="ARBA" id="ARBA00005417"/>
    </source>
</evidence>
<sequence>MSELIQPHGGHASDGYGRPKEQGADFSHGIALYLEKVSVWFDAFRALNDLSLYIQEGELRCIIGPNGAGKTTLMDVITGKTRPTEGSAFFGQNYDLAKMSTEQIAEAGIGRKFQKPTVFENFTVMENLLLAAPKDKRVKKSFFSKLDPDAQLALDESLAQIRLEEWVHKPAGLLSHGQKQWLEIGMLLMQRPKLILLDEPVAGMTDAETERTAELCLELKKNHTLVVVEHDMSFIDTISEKVTVLAQGAILAEGTLAEVQANEDDVKEPTMLEVKDVNQFYGGSHILRDVSFQAPVGECSVVLGRNGVGKTTLLKCLMGILPIKSGQILLDGKDISKMSPEQRVHVGLAYVPQGRDIFSTLTVEENILIGMAKFKGAKTRKVPEHLYEIFPILNEMKHRRGGDLSGGQQQQLAIARALASEPRVLILDEPTEGIQPSIIKDIGRVIRKLADGGDMAVVLVEQFYDFAEELADAYTVMARGQVIAQGAGCEMPAKGIRELVAI</sequence>
<dbReference type="InterPro" id="IPR017781">
    <property type="entry name" value="ABC_transptr_urea_ATP-bd_UrtD"/>
</dbReference>
<dbReference type="GO" id="GO:0015807">
    <property type="term" value="P:L-amino acid transport"/>
    <property type="evidence" value="ECO:0007669"/>
    <property type="project" value="TreeGrafter"/>
</dbReference>
<dbReference type="SUPFAM" id="SSF52540">
    <property type="entry name" value="P-loop containing nucleoside triphosphate hydrolases"/>
    <property type="match status" value="2"/>
</dbReference>
<evidence type="ECO:0000313" key="9">
    <source>
        <dbReference type="Proteomes" id="UP000678499"/>
    </source>
</evidence>
<comment type="similarity">
    <text evidence="1">Belongs to the ABC transporter superfamily.</text>
</comment>
<dbReference type="NCBIfam" id="TIGR03411">
    <property type="entry name" value="urea_trans_UrtD"/>
    <property type="match status" value="1"/>
</dbReference>